<protein>
    <submittedName>
        <fullName evidence="2">Uncharacterized protein</fullName>
    </submittedName>
</protein>
<organism evidence="2 3">
    <name type="scientific">Clathrospora elynae</name>
    <dbReference type="NCBI Taxonomy" id="706981"/>
    <lineage>
        <taxon>Eukaryota</taxon>
        <taxon>Fungi</taxon>
        <taxon>Dikarya</taxon>
        <taxon>Ascomycota</taxon>
        <taxon>Pezizomycotina</taxon>
        <taxon>Dothideomycetes</taxon>
        <taxon>Pleosporomycetidae</taxon>
        <taxon>Pleosporales</taxon>
        <taxon>Diademaceae</taxon>
        <taxon>Clathrospora</taxon>
    </lineage>
</organism>
<evidence type="ECO:0000256" key="1">
    <source>
        <dbReference type="SAM" id="MobiDB-lite"/>
    </source>
</evidence>
<dbReference type="AlphaFoldDB" id="A0A6A5S1W7"/>
<reference evidence="2" key="1">
    <citation type="journal article" date="2020" name="Stud. Mycol.">
        <title>101 Dothideomycetes genomes: a test case for predicting lifestyles and emergence of pathogens.</title>
        <authorList>
            <person name="Haridas S."/>
            <person name="Albert R."/>
            <person name="Binder M."/>
            <person name="Bloem J."/>
            <person name="Labutti K."/>
            <person name="Salamov A."/>
            <person name="Andreopoulos B."/>
            <person name="Baker S."/>
            <person name="Barry K."/>
            <person name="Bills G."/>
            <person name="Bluhm B."/>
            <person name="Cannon C."/>
            <person name="Castanera R."/>
            <person name="Culley D."/>
            <person name="Daum C."/>
            <person name="Ezra D."/>
            <person name="Gonzalez J."/>
            <person name="Henrissat B."/>
            <person name="Kuo A."/>
            <person name="Liang C."/>
            <person name="Lipzen A."/>
            <person name="Lutzoni F."/>
            <person name="Magnuson J."/>
            <person name="Mondo S."/>
            <person name="Nolan M."/>
            <person name="Ohm R."/>
            <person name="Pangilinan J."/>
            <person name="Park H.-J."/>
            <person name="Ramirez L."/>
            <person name="Alfaro M."/>
            <person name="Sun H."/>
            <person name="Tritt A."/>
            <person name="Yoshinaga Y."/>
            <person name="Zwiers L.-H."/>
            <person name="Turgeon B."/>
            <person name="Goodwin S."/>
            <person name="Spatafora J."/>
            <person name="Crous P."/>
            <person name="Grigoriev I."/>
        </authorList>
    </citation>
    <scope>NUCLEOTIDE SEQUENCE</scope>
    <source>
        <strain evidence="2">CBS 161.51</strain>
    </source>
</reference>
<gene>
    <name evidence="2" type="ORF">EJ02DRAFT_429163</name>
</gene>
<sequence>MPSQNQASALQQASSQKRRKLTVILSEDESSVASSTELPPAKRTRQPSAALKRSLGVEDEYGHATDEDEYPAQRLLHRGVLELRPFCKFSIIRS</sequence>
<feature type="compositionally biased region" description="Low complexity" evidence="1">
    <location>
        <begin position="1"/>
        <end position="15"/>
    </location>
</feature>
<evidence type="ECO:0000313" key="2">
    <source>
        <dbReference type="EMBL" id="KAF1934641.1"/>
    </source>
</evidence>
<accession>A0A6A5S1W7</accession>
<dbReference type="EMBL" id="ML976420">
    <property type="protein sequence ID" value="KAF1934641.1"/>
    <property type="molecule type" value="Genomic_DNA"/>
</dbReference>
<keyword evidence="3" id="KW-1185">Reference proteome</keyword>
<dbReference type="Proteomes" id="UP000800038">
    <property type="component" value="Unassembled WGS sequence"/>
</dbReference>
<name>A0A6A5S1W7_9PLEO</name>
<evidence type="ECO:0000313" key="3">
    <source>
        <dbReference type="Proteomes" id="UP000800038"/>
    </source>
</evidence>
<proteinExistence type="predicted"/>
<feature type="region of interest" description="Disordered" evidence="1">
    <location>
        <begin position="1"/>
        <end position="65"/>
    </location>
</feature>